<dbReference type="Proteomes" id="UP001185659">
    <property type="component" value="Unassembled WGS sequence"/>
</dbReference>
<evidence type="ECO:0000313" key="1">
    <source>
        <dbReference type="EMBL" id="MDV6226031.1"/>
    </source>
</evidence>
<accession>A0ABU4AIG0</accession>
<dbReference type="RefSeq" id="WP_317560833.1">
    <property type="nucleotide sequence ID" value="NZ_JAWLIP010000002.1"/>
</dbReference>
<reference evidence="1 2" key="1">
    <citation type="submission" date="2023-10" db="EMBL/GenBank/DDBJ databases">
        <authorList>
            <person name="Venkata Ramana C."/>
            <person name="Sasikala C."/>
            <person name="Dhurka M."/>
        </authorList>
    </citation>
    <scope>NUCLEOTIDE SEQUENCE [LARGE SCALE GENOMIC DNA]</scope>
    <source>
        <strain evidence="1 2">KCTC 32151</strain>
    </source>
</reference>
<organism evidence="1 2">
    <name type="scientific">Nitratireductor aquimarinus</name>
    <dbReference type="NCBI Taxonomy" id="889300"/>
    <lineage>
        <taxon>Bacteria</taxon>
        <taxon>Pseudomonadati</taxon>
        <taxon>Pseudomonadota</taxon>
        <taxon>Alphaproteobacteria</taxon>
        <taxon>Hyphomicrobiales</taxon>
        <taxon>Phyllobacteriaceae</taxon>
        <taxon>Nitratireductor</taxon>
    </lineage>
</organism>
<evidence type="ECO:0000313" key="2">
    <source>
        <dbReference type="Proteomes" id="UP001185659"/>
    </source>
</evidence>
<proteinExistence type="predicted"/>
<gene>
    <name evidence="1" type="ORF">R2G56_07000</name>
</gene>
<keyword evidence="2" id="KW-1185">Reference proteome</keyword>
<evidence type="ECO:0008006" key="3">
    <source>
        <dbReference type="Google" id="ProtNLM"/>
    </source>
</evidence>
<comment type="caution">
    <text evidence="1">The sequence shown here is derived from an EMBL/GenBank/DDBJ whole genome shotgun (WGS) entry which is preliminary data.</text>
</comment>
<protein>
    <recommendedName>
        <fullName evidence="3">Secreted protein</fullName>
    </recommendedName>
</protein>
<dbReference type="EMBL" id="JAWLIP010000002">
    <property type="protein sequence ID" value="MDV6226031.1"/>
    <property type="molecule type" value="Genomic_DNA"/>
</dbReference>
<sequence length="127" mass="13608">MLTQESKSRIGTMFAFTALAYAVLAFDGAATAEQQNDAGPAVVETGGEEVPPWKHESVASFCEGVHSARISPCIEPERGSAAGVRRTVSKAVVWTLARVSRSFCQHHASRLMDMCVAGSDQHVTAMR</sequence>
<name>A0ABU4AIG0_9HYPH</name>